<comment type="subcellular location">
    <subcellularLocation>
        <location evidence="1 11">Cytoplasm</location>
    </subcellularLocation>
</comment>
<evidence type="ECO:0000256" key="6">
    <source>
        <dbReference type="ARBA" id="ARBA00022833"/>
    </source>
</evidence>
<name>A0ABV2AWG5_9GAMM</name>
<dbReference type="RefSeq" id="WP_353108682.1">
    <property type="nucleotide sequence ID" value="NZ_APND01000001.1"/>
</dbReference>
<proteinExistence type="inferred from homology"/>
<keyword evidence="13" id="KW-1185">Reference proteome</keyword>
<keyword evidence="4 11" id="KW-0678">Repressor</keyword>
<evidence type="ECO:0000256" key="3">
    <source>
        <dbReference type="ARBA" id="ARBA00022490"/>
    </source>
</evidence>
<dbReference type="InterPro" id="IPR043135">
    <property type="entry name" value="Fur_C"/>
</dbReference>
<dbReference type="CDD" id="cd07153">
    <property type="entry name" value="Fur_like"/>
    <property type="match status" value="1"/>
</dbReference>
<evidence type="ECO:0000313" key="13">
    <source>
        <dbReference type="Proteomes" id="UP001460888"/>
    </source>
</evidence>
<keyword evidence="10 11" id="KW-0804">Transcription</keyword>
<comment type="subunit">
    <text evidence="11">Homodimer.</text>
</comment>
<sequence>MSQQTTPIAQQLRDRGLRVTSARYAVLEWLVVHPHATVEQVHDGVGRKIGSISKQAVYDVLAACVEADLVQQIKPSGHPARFERRTGDNHHHLVCRSCGRIEDVDCVLGEKPCLTPGHDHGFEVDEAEVMFWGLCKSCRTSSVEPQDNGL</sequence>
<dbReference type="Gene3D" id="3.30.1490.190">
    <property type="match status" value="1"/>
</dbReference>
<dbReference type="Gene3D" id="1.10.10.10">
    <property type="entry name" value="Winged helix-like DNA-binding domain superfamily/Winged helix DNA-binding domain"/>
    <property type="match status" value="1"/>
</dbReference>
<keyword evidence="6 11" id="KW-0862">Zinc</keyword>
<dbReference type="InterPro" id="IPR036390">
    <property type="entry name" value="WH_DNA-bd_sf"/>
</dbReference>
<protein>
    <recommendedName>
        <fullName evidence="11">Ferric uptake regulation protein</fullName>
    </recommendedName>
</protein>
<keyword evidence="8 11" id="KW-0805">Transcription regulation</keyword>
<gene>
    <name evidence="11" type="primary">fur</name>
    <name evidence="12" type="ORF">SADO_01645</name>
</gene>
<dbReference type="Pfam" id="PF01475">
    <property type="entry name" value="FUR"/>
    <property type="match status" value="1"/>
</dbReference>
<dbReference type="SUPFAM" id="SSF46785">
    <property type="entry name" value="Winged helix' DNA-binding domain"/>
    <property type="match status" value="1"/>
</dbReference>
<evidence type="ECO:0000256" key="11">
    <source>
        <dbReference type="RuleBase" id="RU364037"/>
    </source>
</evidence>
<evidence type="ECO:0000256" key="8">
    <source>
        <dbReference type="ARBA" id="ARBA00023015"/>
    </source>
</evidence>
<comment type="caution">
    <text evidence="12">The sequence shown here is derived from an EMBL/GenBank/DDBJ whole genome shotgun (WGS) entry which is preliminary data.</text>
</comment>
<dbReference type="PANTHER" id="PTHR33202">
    <property type="entry name" value="ZINC UPTAKE REGULATION PROTEIN"/>
    <property type="match status" value="1"/>
</dbReference>
<keyword evidence="9 11" id="KW-0238">DNA-binding</keyword>
<keyword evidence="3 11" id="KW-0963">Cytoplasm</keyword>
<evidence type="ECO:0000256" key="10">
    <source>
        <dbReference type="ARBA" id="ARBA00023163"/>
    </source>
</evidence>
<dbReference type="PANTHER" id="PTHR33202:SF18">
    <property type="entry name" value="TRANSCRIPTIONAL REGULATOR FURA"/>
    <property type="match status" value="1"/>
</dbReference>
<keyword evidence="5 11" id="KW-0479">Metal-binding</keyword>
<evidence type="ECO:0000256" key="5">
    <source>
        <dbReference type="ARBA" id="ARBA00022723"/>
    </source>
</evidence>
<evidence type="ECO:0000313" key="12">
    <source>
        <dbReference type="EMBL" id="MES1927918.1"/>
    </source>
</evidence>
<dbReference type="InterPro" id="IPR002481">
    <property type="entry name" value="FUR"/>
</dbReference>
<comment type="similarity">
    <text evidence="2 11">Belongs to the Fur family.</text>
</comment>
<evidence type="ECO:0000256" key="1">
    <source>
        <dbReference type="ARBA" id="ARBA00004496"/>
    </source>
</evidence>
<dbReference type="Proteomes" id="UP001460888">
    <property type="component" value="Unassembled WGS sequence"/>
</dbReference>
<organism evidence="12 13">
    <name type="scientific">Salinisphaera dokdonensis CL-ES53</name>
    <dbReference type="NCBI Taxonomy" id="1304272"/>
    <lineage>
        <taxon>Bacteria</taxon>
        <taxon>Pseudomonadati</taxon>
        <taxon>Pseudomonadota</taxon>
        <taxon>Gammaproteobacteria</taxon>
        <taxon>Salinisphaerales</taxon>
        <taxon>Salinisphaeraceae</taxon>
        <taxon>Salinisphaera</taxon>
    </lineage>
</organism>
<accession>A0ABV2AWG5</accession>
<dbReference type="EMBL" id="APND01000001">
    <property type="protein sequence ID" value="MES1927918.1"/>
    <property type="molecule type" value="Genomic_DNA"/>
</dbReference>
<reference evidence="12 13" key="1">
    <citation type="submission" date="2013-03" db="EMBL/GenBank/DDBJ databases">
        <title>Salinisphaera dokdonensis CL-ES53 Genome Sequencing.</title>
        <authorList>
            <person name="Li C."/>
            <person name="Lai Q."/>
            <person name="Shao Z."/>
        </authorList>
    </citation>
    <scope>NUCLEOTIDE SEQUENCE [LARGE SCALE GENOMIC DNA]</scope>
    <source>
        <strain evidence="12 13">CL-ES53</strain>
    </source>
</reference>
<evidence type="ECO:0000256" key="9">
    <source>
        <dbReference type="ARBA" id="ARBA00023125"/>
    </source>
</evidence>
<dbReference type="InterPro" id="IPR036388">
    <property type="entry name" value="WH-like_DNA-bd_sf"/>
</dbReference>
<evidence type="ECO:0000256" key="2">
    <source>
        <dbReference type="ARBA" id="ARBA00007957"/>
    </source>
</evidence>
<evidence type="ECO:0000256" key="7">
    <source>
        <dbReference type="ARBA" id="ARBA00023004"/>
    </source>
</evidence>
<evidence type="ECO:0000256" key="4">
    <source>
        <dbReference type="ARBA" id="ARBA00022491"/>
    </source>
</evidence>
<keyword evidence="7 11" id="KW-0408">Iron</keyword>